<evidence type="ECO:0000259" key="2">
    <source>
        <dbReference type="Pfam" id="PF13439"/>
    </source>
</evidence>
<dbReference type="PANTHER" id="PTHR45947">
    <property type="entry name" value="SULFOQUINOVOSYL TRANSFERASE SQD2"/>
    <property type="match status" value="1"/>
</dbReference>
<organism evidence="3 4">
    <name type="scientific">Sutcliffiella cohnii</name>
    <dbReference type="NCBI Taxonomy" id="33932"/>
    <lineage>
        <taxon>Bacteria</taxon>
        <taxon>Bacillati</taxon>
        <taxon>Bacillota</taxon>
        <taxon>Bacilli</taxon>
        <taxon>Bacillales</taxon>
        <taxon>Bacillaceae</taxon>
        <taxon>Sutcliffiella</taxon>
    </lineage>
</organism>
<protein>
    <submittedName>
        <fullName evidence="3">Glycosyl transferase family 1</fullName>
    </submittedName>
</protein>
<dbReference type="CDD" id="cd03817">
    <property type="entry name" value="GT4_UGDG-like"/>
    <property type="match status" value="1"/>
</dbReference>
<sequence length="394" mass="45006">MKILITTEWYVPVINGVVTSVVTLQKELKKLGHEVRILTLSNKSYRNGEVTYISSVGAGKIYPGARIAFSIDNKHIDELINWGPDIIHSQCEFSTFRMARYISKKLNIPIVHTYHTVYEDYTHYFSPYRKWGKAMVAVFSRKVLKNVNAVITPTKKVKHLLEVYGIKQPIYVVPTGIDVVKFINPLSELIKKKIKLRHGINANDKVLICVGRVAKEKNIEELILYISRLKSRTLKFLIVGDGPQRSSLEEYAKKLNVFDNIIFTGMVPPKEIASYYQIGDVFVSASNSETQGLTYVEALASGLPALCRKDPCLDDVIMDGINGWQYTTFQQFRERLHFLLNEEDLHQQFSENARSGVIQHYSSTNFAKKIESIYSLVCREQLTSFNLVNRNEEG</sequence>
<dbReference type="InterPro" id="IPR028098">
    <property type="entry name" value="Glyco_trans_4-like_N"/>
</dbReference>
<reference evidence="3 4" key="1">
    <citation type="submission" date="2016-12" db="EMBL/GenBank/DDBJ databases">
        <title>The whole genome sequencing and assembly of Bacillus cohnii DSM 6307T strain.</title>
        <authorList>
            <person name="Lee Y.-J."/>
            <person name="Yi H."/>
            <person name="Bahn Y.-S."/>
            <person name="Kim J.F."/>
            <person name="Lee D.-W."/>
        </authorList>
    </citation>
    <scope>NUCLEOTIDE SEQUENCE [LARGE SCALE GENOMIC DNA]</scope>
    <source>
        <strain evidence="3 4">DSM 6307</strain>
    </source>
</reference>
<dbReference type="InterPro" id="IPR001296">
    <property type="entry name" value="Glyco_trans_1"/>
</dbReference>
<dbReference type="STRING" id="1314751.GCA_001591425_00671"/>
<dbReference type="GO" id="GO:0016758">
    <property type="term" value="F:hexosyltransferase activity"/>
    <property type="evidence" value="ECO:0007669"/>
    <property type="project" value="TreeGrafter"/>
</dbReference>
<accession>A0A223KMM5</accession>
<dbReference type="EMBL" id="CP018866">
    <property type="protein sequence ID" value="AST90741.1"/>
    <property type="molecule type" value="Genomic_DNA"/>
</dbReference>
<dbReference type="SUPFAM" id="SSF53756">
    <property type="entry name" value="UDP-Glycosyltransferase/glycogen phosphorylase"/>
    <property type="match status" value="1"/>
</dbReference>
<evidence type="ECO:0000259" key="1">
    <source>
        <dbReference type="Pfam" id="PF00534"/>
    </source>
</evidence>
<dbReference type="Pfam" id="PF00534">
    <property type="entry name" value="Glycos_transf_1"/>
    <property type="match status" value="1"/>
</dbReference>
<name>A0A223KMM5_9BACI</name>
<dbReference type="Gene3D" id="3.40.50.2000">
    <property type="entry name" value="Glycogen Phosphorylase B"/>
    <property type="match status" value="2"/>
</dbReference>
<dbReference type="KEGG" id="bcoh:BC6307_05305"/>
<keyword evidence="3" id="KW-0808">Transferase</keyword>
<dbReference type="InterPro" id="IPR050194">
    <property type="entry name" value="Glycosyltransferase_grp1"/>
</dbReference>
<dbReference type="PANTHER" id="PTHR45947:SF3">
    <property type="entry name" value="SULFOQUINOVOSYL TRANSFERASE SQD2"/>
    <property type="match status" value="1"/>
</dbReference>
<dbReference type="Pfam" id="PF13439">
    <property type="entry name" value="Glyco_transf_4"/>
    <property type="match status" value="1"/>
</dbReference>
<evidence type="ECO:0000313" key="4">
    <source>
        <dbReference type="Proteomes" id="UP000215224"/>
    </source>
</evidence>
<dbReference type="Proteomes" id="UP000215224">
    <property type="component" value="Chromosome"/>
</dbReference>
<keyword evidence="4" id="KW-1185">Reference proteome</keyword>
<dbReference type="AlphaFoldDB" id="A0A223KMM5"/>
<proteinExistence type="predicted"/>
<feature type="domain" description="Glycosyltransferase subfamily 4-like N-terminal" evidence="2">
    <location>
        <begin position="14"/>
        <end position="179"/>
    </location>
</feature>
<feature type="domain" description="Glycosyl transferase family 1" evidence="1">
    <location>
        <begin position="192"/>
        <end position="355"/>
    </location>
</feature>
<dbReference type="RefSeq" id="WP_066412072.1">
    <property type="nucleotide sequence ID" value="NZ_CP018866.1"/>
</dbReference>
<evidence type="ECO:0000313" key="3">
    <source>
        <dbReference type="EMBL" id="AST90741.1"/>
    </source>
</evidence>
<gene>
    <name evidence="3" type="ORF">BC6307_05305</name>
</gene>